<dbReference type="EnsemblPlants" id="AVESA.00010b.r2.6AG1054270.1">
    <property type="protein sequence ID" value="AVESA.00010b.r2.6AG1054270.1.CDS"/>
    <property type="gene ID" value="AVESA.00010b.r2.6AG1054270"/>
</dbReference>
<organism evidence="1 2">
    <name type="scientific">Avena sativa</name>
    <name type="common">Oat</name>
    <dbReference type="NCBI Taxonomy" id="4498"/>
    <lineage>
        <taxon>Eukaryota</taxon>
        <taxon>Viridiplantae</taxon>
        <taxon>Streptophyta</taxon>
        <taxon>Embryophyta</taxon>
        <taxon>Tracheophyta</taxon>
        <taxon>Spermatophyta</taxon>
        <taxon>Magnoliopsida</taxon>
        <taxon>Liliopsida</taxon>
        <taxon>Poales</taxon>
        <taxon>Poaceae</taxon>
        <taxon>BOP clade</taxon>
        <taxon>Pooideae</taxon>
        <taxon>Poodae</taxon>
        <taxon>Poeae</taxon>
        <taxon>Poeae Chloroplast Group 1 (Aveneae type)</taxon>
        <taxon>Aveninae</taxon>
        <taxon>Avena</taxon>
    </lineage>
</organism>
<keyword evidence="2" id="KW-1185">Reference proteome</keyword>
<reference evidence="1" key="2">
    <citation type="submission" date="2025-09" db="UniProtKB">
        <authorList>
            <consortium name="EnsemblPlants"/>
        </authorList>
    </citation>
    <scope>IDENTIFICATION</scope>
</reference>
<dbReference type="Proteomes" id="UP001732700">
    <property type="component" value="Chromosome 6A"/>
</dbReference>
<proteinExistence type="predicted"/>
<evidence type="ECO:0000313" key="2">
    <source>
        <dbReference type="Proteomes" id="UP001732700"/>
    </source>
</evidence>
<sequence length="394" mass="42538">MCCGTASLKDVDKGELSLSGGGGESPRKEKKVGAMVAKEKKAPPEVAKSKKKKPAAGKKENPYASLGLDKFSNVLAELETRREKVLRRVDGGDRVMVRFVQSRAKEWVPVVVRLPPEEPAAKGGPRKKCKLGLAVSPPAPTQPLTPREDVKRAAKGEPKSKCKFKAAVPPPLTRPSTPRSTEYYCAWPKEDDVKLAAADAAKSEPKKKCKLISAVSPPLTQPSTPRSTEYCAWPKEDVKHATVAAKATAAVAVAPAKKKATTPAVARLSSLGKKVTRPSQYWPFVAVLLLVTLVMFGRVFAICCTSVWWYLVPILSGGGEEGQSAKTGKNLGKKASGKLTWPSLPPSHGKKNSSGALQLSNRLAERSIFMLSSTPIFQFRLFLFSKEIELTVNL</sequence>
<accession>A0ACD5YXC5</accession>
<name>A0ACD5YXC5_AVESA</name>
<reference evidence="1" key="1">
    <citation type="submission" date="2021-05" db="EMBL/GenBank/DDBJ databases">
        <authorList>
            <person name="Scholz U."/>
            <person name="Mascher M."/>
            <person name="Fiebig A."/>
        </authorList>
    </citation>
    <scope>NUCLEOTIDE SEQUENCE [LARGE SCALE GENOMIC DNA]</scope>
</reference>
<protein>
    <submittedName>
        <fullName evidence="1">Uncharacterized protein</fullName>
    </submittedName>
</protein>
<evidence type="ECO:0000313" key="1">
    <source>
        <dbReference type="EnsemblPlants" id="AVESA.00010b.r2.6AG1054270.1.CDS"/>
    </source>
</evidence>